<organism evidence="1 2">
    <name type="scientific">Cryobacterium arcticum</name>
    <dbReference type="NCBI Taxonomy" id="670052"/>
    <lineage>
        <taxon>Bacteria</taxon>
        <taxon>Bacillati</taxon>
        <taxon>Actinomycetota</taxon>
        <taxon>Actinomycetes</taxon>
        <taxon>Micrococcales</taxon>
        <taxon>Microbacteriaceae</taxon>
        <taxon>Cryobacterium</taxon>
    </lineage>
</organism>
<dbReference type="RefSeq" id="WP_066596876.1">
    <property type="nucleotide sequence ID" value="NZ_CP016282.1"/>
</dbReference>
<dbReference type="KEGG" id="cart:PA27867_2513"/>
<reference evidence="1 2" key="1">
    <citation type="submission" date="2016-06" db="EMBL/GenBank/DDBJ databases">
        <title>Genome sequencing of Cryobacterium arcticum PAMC 27867.</title>
        <authorList>
            <person name="Lee J."/>
            <person name="Kim O.-S."/>
        </authorList>
    </citation>
    <scope>NUCLEOTIDE SEQUENCE [LARGE SCALE GENOMIC DNA]</scope>
    <source>
        <strain evidence="1 2">PAMC 27867</strain>
    </source>
</reference>
<accession>A0A1B1BLS1</accession>
<dbReference type="Proteomes" id="UP000092582">
    <property type="component" value="Chromosome 1"/>
</dbReference>
<name>A0A1B1BLS1_9MICO</name>
<evidence type="ECO:0000313" key="2">
    <source>
        <dbReference type="Proteomes" id="UP000092582"/>
    </source>
</evidence>
<sequence length="75" mass="8176">MLLLAVHDHAGTIIGAVIDDGEHPTPTPVPPEDYTLARIELTDEQARLPLDELCTRMRVDARTNTLTALDDNSAV</sequence>
<proteinExistence type="predicted"/>
<evidence type="ECO:0000313" key="1">
    <source>
        <dbReference type="EMBL" id="ANP73461.1"/>
    </source>
</evidence>
<protein>
    <submittedName>
        <fullName evidence="1">Uncharacterized protein</fullName>
    </submittedName>
</protein>
<dbReference type="OrthoDB" id="9553812at2"/>
<dbReference type="STRING" id="670052.PA27867_2513"/>
<dbReference type="EMBL" id="CP016282">
    <property type="protein sequence ID" value="ANP73461.1"/>
    <property type="molecule type" value="Genomic_DNA"/>
</dbReference>
<keyword evidence="2" id="KW-1185">Reference proteome</keyword>
<gene>
    <name evidence="1" type="ORF">PA27867_2513</name>
</gene>
<dbReference type="AlphaFoldDB" id="A0A1B1BLS1"/>